<sequence length="202" mass="23777">MKNIILIILLAGTIKSDCYDFQIITKIIENQYLKVNIKNNSKKTLIFYNGDFESILKIVDENGVENIGEITSMFSGEDYLDYQFDYSKNLINKTMKKYSISFHDAVVYLHYRKKYTLIMPNMAMDVNLPIVNRNYKMAYKLDSTKSYFLTISTVFSTEYIPKYVKDSLESKNVQIITPKINSNKININIDKFFRKHKNLYLK</sequence>
<accession>A0ABR6Q2P0</accession>
<evidence type="ECO:0000313" key="1">
    <source>
        <dbReference type="EMBL" id="MBB6332226.1"/>
    </source>
</evidence>
<dbReference type="EMBL" id="JACHKS010000002">
    <property type="protein sequence ID" value="MBB6332226.1"/>
    <property type="molecule type" value="Genomic_DNA"/>
</dbReference>
<reference evidence="1 2" key="1">
    <citation type="submission" date="2020-08" db="EMBL/GenBank/DDBJ databases">
        <title>Functional genomics of gut bacteria from endangered species of beetles.</title>
        <authorList>
            <person name="Carlos-Shanley C."/>
        </authorList>
    </citation>
    <scope>NUCLEOTIDE SEQUENCE [LARGE SCALE GENOMIC DNA]</scope>
    <source>
        <strain evidence="1 2">S00068</strain>
    </source>
</reference>
<gene>
    <name evidence="1" type="ORF">HNP24_003218</name>
</gene>
<keyword evidence="2" id="KW-1185">Reference proteome</keyword>
<organism evidence="1 2">
    <name type="scientific">Chryseobacterium sediminis</name>
    <dbReference type="NCBI Taxonomy" id="1679494"/>
    <lineage>
        <taxon>Bacteria</taxon>
        <taxon>Pseudomonadati</taxon>
        <taxon>Bacteroidota</taxon>
        <taxon>Flavobacteriia</taxon>
        <taxon>Flavobacteriales</taxon>
        <taxon>Weeksellaceae</taxon>
        <taxon>Chryseobacterium group</taxon>
        <taxon>Chryseobacterium</taxon>
    </lineage>
</organism>
<evidence type="ECO:0000313" key="2">
    <source>
        <dbReference type="Proteomes" id="UP000587367"/>
    </source>
</evidence>
<proteinExistence type="predicted"/>
<protein>
    <submittedName>
        <fullName evidence="1">Uncharacterized protein</fullName>
    </submittedName>
</protein>
<dbReference type="Proteomes" id="UP000587367">
    <property type="component" value="Unassembled WGS sequence"/>
</dbReference>
<dbReference type="RefSeq" id="WP_184558436.1">
    <property type="nucleotide sequence ID" value="NZ_JACHKS010000002.1"/>
</dbReference>
<comment type="caution">
    <text evidence="1">The sequence shown here is derived from an EMBL/GenBank/DDBJ whole genome shotgun (WGS) entry which is preliminary data.</text>
</comment>
<name>A0ABR6Q2P0_9FLAO</name>